<dbReference type="Proteomes" id="UP000826656">
    <property type="component" value="Unassembled WGS sequence"/>
</dbReference>
<dbReference type="EMBL" id="JAIVGD010000001">
    <property type="protein sequence ID" value="KAH0783212.1"/>
    <property type="molecule type" value="Genomic_DNA"/>
</dbReference>
<evidence type="ECO:0000256" key="6">
    <source>
        <dbReference type="SAM" id="Phobius"/>
    </source>
</evidence>
<dbReference type="PRINTS" id="PR00783">
    <property type="entry name" value="MINTRINSICP"/>
</dbReference>
<comment type="subcellular location">
    <subcellularLocation>
        <location evidence="1">Membrane</location>
        <topology evidence="1">Multi-pass membrane protein</topology>
    </subcellularLocation>
</comment>
<name>A0ABQ7WTA1_SOLTU</name>
<evidence type="ECO:0000256" key="3">
    <source>
        <dbReference type="ARBA" id="ARBA00022989"/>
    </source>
</evidence>
<evidence type="ECO:0000256" key="1">
    <source>
        <dbReference type="ARBA" id="ARBA00004141"/>
    </source>
</evidence>
<dbReference type="InterPro" id="IPR023271">
    <property type="entry name" value="Aquaporin-like"/>
</dbReference>
<organism evidence="7 8">
    <name type="scientific">Solanum tuberosum</name>
    <name type="common">Potato</name>
    <dbReference type="NCBI Taxonomy" id="4113"/>
    <lineage>
        <taxon>Eukaryota</taxon>
        <taxon>Viridiplantae</taxon>
        <taxon>Streptophyta</taxon>
        <taxon>Embryophyta</taxon>
        <taxon>Tracheophyta</taxon>
        <taxon>Spermatophyta</taxon>
        <taxon>Magnoliopsida</taxon>
        <taxon>eudicotyledons</taxon>
        <taxon>Gunneridae</taxon>
        <taxon>Pentapetalae</taxon>
        <taxon>asterids</taxon>
        <taxon>lamiids</taxon>
        <taxon>Solanales</taxon>
        <taxon>Solanaceae</taxon>
        <taxon>Solanoideae</taxon>
        <taxon>Solaneae</taxon>
        <taxon>Solanum</taxon>
    </lineage>
</organism>
<evidence type="ECO:0000256" key="2">
    <source>
        <dbReference type="ARBA" id="ARBA00022692"/>
    </source>
</evidence>
<protein>
    <submittedName>
        <fullName evidence="7">Uncharacterized protein</fullName>
    </submittedName>
</protein>
<evidence type="ECO:0000313" key="7">
    <source>
        <dbReference type="EMBL" id="KAH0783212.1"/>
    </source>
</evidence>
<dbReference type="InterPro" id="IPR034294">
    <property type="entry name" value="Aquaporin_transptr"/>
</dbReference>
<evidence type="ECO:0000256" key="4">
    <source>
        <dbReference type="ARBA" id="ARBA00023136"/>
    </source>
</evidence>
<keyword evidence="5" id="KW-0813">Transport</keyword>
<proteinExistence type="inferred from homology"/>
<feature type="transmembrane region" description="Helical" evidence="6">
    <location>
        <begin position="166"/>
        <end position="186"/>
    </location>
</feature>
<dbReference type="Pfam" id="PF00230">
    <property type="entry name" value="MIP"/>
    <property type="match status" value="1"/>
</dbReference>
<keyword evidence="3 6" id="KW-1133">Transmembrane helix</keyword>
<comment type="caution">
    <text evidence="7">The sequence shown here is derived from an EMBL/GenBank/DDBJ whole genome shotgun (WGS) entry which is preliminary data.</text>
</comment>
<gene>
    <name evidence="7" type="ORF">KY290_002810</name>
</gene>
<dbReference type="PANTHER" id="PTHR45687">
    <property type="entry name" value="AQUAPORIN OR AQUAGLYCEROPORIN RELATED"/>
    <property type="match status" value="1"/>
</dbReference>
<keyword evidence="8" id="KW-1185">Reference proteome</keyword>
<dbReference type="InterPro" id="IPR000425">
    <property type="entry name" value="MIP"/>
</dbReference>
<dbReference type="Gene3D" id="1.20.1080.10">
    <property type="entry name" value="Glycerol uptake facilitator protein"/>
    <property type="match status" value="1"/>
</dbReference>
<evidence type="ECO:0000313" key="8">
    <source>
        <dbReference type="Proteomes" id="UP000826656"/>
    </source>
</evidence>
<keyword evidence="2 5" id="KW-0812">Transmembrane</keyword>
<evidence type="ECO:0000256" key="5">
    <source>
        <dbReference type="RuleBase" id="RU000477"/>
    </source>
</evidence>
<keyword evidence="4 6" id="KW-0472">Membrane</keyword>
<sequence>MCINLEKQDTIFNRKEKRQKGNTKWKKERGSSNKTLELAFLTCIFVNSHAFNCNGLPKANCSCRIVGVQGIAWGFGGGHVWSVSSKQIVPNQGSVLHCDAMPWYALWCWCCQRVPTIFFKIKGGGANVVSHDYTKGDEIVGTSILVYTVFSATVAQRNARHSHVPILAPLPIGFAVFLVHLATIPIKYTGINPARSVGAAIVYNRKHAWMTM</sequence>
<dbReference type="SUPFAM" id="SSF81338">
    <property type="entry name" value="Aquaporin-like"/>
    <property type="match status" value="1"/>
</dbReference>
<comment type="similarity">
    <text evidence="5">Belongs to the MIP/aquaporin (TC 1.A.8) family.</text>
</comment>
<reference evidence="7 8" key="1">
    <citation type="journal article" date="2021" name="bioRxiv">
        <title>Chromosome-scale and haplotype-resolved genome assembly of a tetraploid potato cultivar.</title>
        <authorList>
            <person name="Sun H."/>
            <person name="Jiao W.-B."/>
            <person name="Krause K."/>
            <person name="Campoy J.A."/>
            <person name="Goel M."/>
            <person name="Folz-Donahue K."/>
            <person name="Kukat C."/>
            <person name="Huettel B."/>
            <person name="Schneeberger K."/>
        </authorList>
    </citation>
    <scope>NUCLEOTIDE SEQUENCE [LARGE SCALE GENOMIC DNA]</scope>
    <source>
        <strain evidence="7">SolTubOtavaFocal</strain>
        <tissue evidence="7">Leaves</tissue>
    </source>
</reference>
<accession>A0ABQ7WTA1</accession>